<organism evidence="2">
    <name type="scientific">freshwater metagenome</name>
    <dbReference type="NCBI Taxonomy" id="449393"/>
    <lineage>
        <taxon>unclassified sequences</taxon>
        <taxon>metagenomes</taxon>
        <taxon>ecological metagenomes</taxon>
    </lineage>
</organism>
<accession>A0A6J7BCW5</accession>
<dbReference type="EMBL" id="CAEZXB010000006">
    <property type="protein sequence ID" value="CAB4672441.1"/>
    <property type="molecule type" value="Genomic_DNA"/>
</dbReference>
<evidence type="ECO:0000313" key="2">
    <source>
        <dbReference type="EMBL" id="CAB4843317.1"/>
    </source>
</evidence>
<dbReference type="EMBL" id="CAFBAA010000018">
    <property type="protein sequence ID" value="CAB4843317.1"/>
    <property type="molecule type" value="Genomic_DNA"/>
</dbReference>
<sequence>MAVNFSRILQIGVISLSMPRVNLCVTSGLTSGLTSG</sequence>
<protein>
    <submittedName>
        <fullName evidence="2">Unannotated protein</fullName>
    </submittedName>
</protein>
<dbReference type="EMBL" id="CAFBRC010000022">
    <property type="protein sequence ID" value="CAB5073639.1"/>
    <property type="molecule type" value="Genomic_DNA"/>
</dbReference>
<gene>
    <name evidence="1" type="ORF">UFOPK2342_00534</name>
    <name evidence="2" type="ORF">UFOPK3266_00856</name>
    <name evidence="3" type="ORF">UFOPK4367_00467</name>
</gene>
<dbReference type="AlphaFoldDB" id="A0A6J7BCW5"/>
<evidence type="ECO:0000313" key="3">
    <source>
        <dbReference type="EMBL" id="CAB5073639.1"/>
    </source>
</evidence>
<name>A0A6J7BCW5_9ZZZZ</name>
<evidence type="ECO:0000313" key="1">
    <source>
        <dbReference type="EMBL" id="CAB4672441.1"/>
    </source>
</evidence>
<proteinExistence type="predicted"/>
<reference evidence="2" key="1">
    <citation type="submission" date="2020-05" db="EMBL/GenBank/DDBJ databases">
        <authorList>
            <person name="Chiriac C."/>
            <person name="Salcher M."/>
            <person name="Ghai R."/>
            <person name="Kavagutti S V."/>
        </authorList>
    </citation>
    <scope>NUCLEOTIDE SEQUENCE</scope>
</reference>